<gene>
    <name evidence="1" type="ORF">BV25DRAFT_1827966</name>
</gene>
<comment type="caution">
    <text evidence="1">The sequence shown here is derived from an EMBL/GenBank/DDBJ whole genome shotgun (WGS) entry which is preliminary data.</text>
</comment>
<reference evidence="1" key="2">
    <citation type="journal article" date="2022" name="New Phytol.">
        <title>Evolutionary transition to the ectomycorrhizal habit in the genomes of a hyperdiverse lineage of mushroom-forming fungi.</title>
        <authorList>
            <person name="Looney B."/>
            <person name="Miyauchi S."/>
            <person name="Morin E."/>
            <person name="Drula E."/>
            <person name="Courty P.E."/>
            <person name="Kohler A."/>
            <person name="Kuo A."/>
            <person name="LaButti K."/>
            <person name="Pangilinan J."/>
            <person name="Lipzen A."/>
            <person name="Riley R."/>
            <person name="Andreopoulos W."/>
            <person name="He G."/>
            <person name="Johnson J."/>
            <person name="Nolan M."/>
            <person name="Tritt A."/>
            <person name="Barry K.W."/>
            <person name="Grigoriev I.V."/>
            <person name="Nagy L.G."/>
            <person name="Hibbett D."/>
            <person name="Henrissat B."/>
            <person name="Matheny P.B."/>
            <person name="Labbe J."/>
            <person name="Martin F.M."/>
        </authorList>
    </citation>
    <scope>NUCLEOTIDE SEQUENCE</scope>
    <source>
        <strain evidence="1">HHB10654</strain>
    </source>
</reference>
<sequence>MFRLSAVGLALLSLQASGTSTTLVTSRPTTPTVQLDAGTFIGQPSGNVSKFLGIPFALPPTGNLRFRLPVPNLPYSGVHNATAFGHSCIQQTSPMPVPSGLSPGGLAFLQTGAAPAPLAPDDEDCLTVNVVVPNNVKKPSKLPVLFWIFGGGFEGGGSSNPTLDGGIIVERSIQLGQPVIHVSLNYRLTALGFLASAEVQKAGVGNLGLQDQRQAMRWVQKYITAFGGDPTKVTIWGESAGAISVGLQMLANGGHPEGLFRAAIMQSGSPTPVGSITHGQPYYDALVANVGCTGAADTLQCLRGAPIDRLRVAINNSPGLYAFQSLVQAWTPRADGIFLNDNPQNLVRDGSVANVPFITGNCDDEGTIFSLSTTNLTTDQHVHEYMAQYYLRNAPDADVQQLLQIYTNDTTQGSPFGTGAANAVTPQFKRLAALQGDIALQAPRRFFAQQRSPKQPVWSFLSKRLKTVPDFGSIHGSDLQSTYTQGDLTDYFIRFAVTLNPNGNAATHWPQYSNASPQQLTLWDGPTSNVTEDTYRVDGFNLLTQLSLAYP</sequence>
<evidence type="ECO:0000313" key="2">
    <source>
        <dbReference type="Proteomes" id="UP000814140"/>
    </source>
</evidence>
<proteinExistence type="predicted"/>
<dbReference type="Proteomes" id="UP000814140">
    <property type="component" value="Unassembled WGS sequence"/>
</dbReference>
<dbReference type="EMBL" id="MU277219">
    <property type="protein sequence ID" value="KAI0060457.1"/>
    <property type="molecule type" value="Genomic_DNA"/>
</dbReference>
<keyword evidence="2" id="KW-1185">Reference proteome</keyword>
<evidence type="ECO:0000313" key="1">
    <source>
        <dbReference type="EMBL" id="KAI0060457.1"/>
    </source>
</evidence>
<feature type="non-terminal residue" evidence="1">
    <location>
        <position position="551"/>
    </location>
</feature>
<name>A0ACB8SW88_9AGAM</name>
<reference evidence="1" key="1">
    <citation type="submission" date="2021-03" db="EMBL/GenBank/DDBJ databases">
        <authorList>
            <consortium name="DOE Joint Genome Institute"/>
            <person name="Ahrendt S."/>
            <person name="Looney B.P."/>
            <person name="Miyauchi S."/>
            <person name="Morin E."/>
            <person name="Drula E."/>
            <person name="Courty P.E."/>
            <person name="Chicoki N."/>
            <person name="Fauchery L."/>
            <person name="Kohler A."/>
            <person name="Kuo A."/>
            <person name="Labutti K."/>
            <person name="Pangilinan J."/>
            <person name="Lipzen A."/>
            <person name="Riley R."/>
            <person name="Andreopoulos W."/>
            <person name="He G."/>
            <person name="Johnson J."/>
            <person name="Barry K.W."/>
            <person name="Grigoriev I.V."/>
            <person name="Nagy L."/>
            <person name="Hibbett D."/>
            <person name="Henrissat B."/>
            <person name="Matheny P.B."/>
            <person name="Labbe J."/>
            <person name="Martin F."/>
        </authorList>
    </citation>
    <scope>NUCLEOTIDE SEQUENCE</scope>
    <source>
        <strain evidence="1">HHB10654</strain>
    </source>
</reference>
<organism evidence="1 2">
    <name type="scientific">Artomyces pyxidatus</name>
    <dbReference type="NCBI Taxonomy" id="48021"/>
    <lineage>
        <taxon>Eukaryota</taxon>
        <taxon>Fungi</taxon>
        <taxon>Dikarya</taxon>
        <taxon>Basidiomycota</taxon>
        <taxon>Agaricomycotina</taxon>
        <taxon>Agaricomycetes</taxon>
        <taxon>Russulales</taxon>
        <taxon>Auriscalpiaceae</taxon>
        <taxon>Artomyces</taxon>
    </lineage>
</organism>
<protein>
    <submittedName>
        <fullName evidence="1">Carotenoid ester lipase</fullName>
    </submittedName>
</protein>
<accession>A0ACB8SW88</accession>